<keyword evidence="4" id="KW-1185">Reference proteome</keyword>
<dbReference type="Pfam" id="PF18014">
    <property type="entry name" value="Acetyltransf_18"/>
    <property type="match status" value="1"/>
</dbReference>
<reference evidence="3 4" key="1">
    <citation type="journal article" date="2023" name="Sci. Data">
        <title>Genome assembly of the Korean intertidal mud-creeper Batillaria attramentaria.</title>
        <authorList>
            <person name="Patra A.K."/>
            <person name="Ho P.T."/>
            <person name="Jun S."/>
            <person name="Lee S.J."/>
            <person name="Kim Y."/>
            <person name="Won Y.J."/>
        </authorList>
    </citation>
    <scope>NUCLEOTIDE SEQUENCE [LARGE SCALE GENOMIC DNA]</scope>
    <source>
        <strain evidence="3">Wonlab-2016</strain>
    </source>
</reference>
<feature type="domain" description="YitH/HolE acetyltransferase (GNAT)" evidence="2">
    <location>
        <begin position="121"/>
        <end position="189"/>
    </location>
</feature>
<evidence type="ECO:0000313" key="3">
    <source>
        <dbReference type="EMBL" id="KAK7479295.1"/>
    </source>
</evidence>
<dbReference type="AlphaFoldDB" id="A0ABD0JXC4"/>
<proteinExistence type="predicted"/>
<name>A0ABD0JXC4_9CAEN</name>
<feature type="region of interest" description="Disordered" evidence="1">
    <location>
        <begin position="1"/>
        <end position="21"/>
    </location>
</feature>
<gene>
    <name evidence="3" type="ORF">BaRGS_00029465</name>
</gene>
<dbReference type="EMBL" id="JACVVK020000306">
    <property type="protein sequence ID" value="KAK7479295.1"/>
    <property type="molecule type" value="Genomic_DNA"/>
</dbReference>
<evidence type="ECO:0000256" key="1">
    <source>
        <dbReference type="SAM" id="MobiDB-lite"/>
    </source>
</evidence>
<dbReference type="Proteomes" id="UP001519460">
    <property type="component" value="Unassembled WGS sequence"/>
</dbReference>
<evidence type="ECO:0000313" key="4">
    <source>
        <dbReference type="Proteomes" id="UP001519460"/>
    </source>
</evidence>
<accession>A0ABD0JXC4</accession>
<comment type="caution">
    <text evidence="3">The sequence shown here is derived from an EMBL/GenBank/DDBJ whole genome shotgun (WGS) entry which is preliminary data.</text>
</comment>
<sequence>MPGEDQVKSQKQHRLTLRHNSGSVRLKLDSAPRNSCTAHAKTQGTRRVLLFCGRRHPILRASWVPDATLPSPRSRLLSRPPRLRLGSCLPGKFWSSHPETSSSPSCAVTTPACTALSAKDYLRNWIVGCQNVSFVAVDADSGNVVGYVALSLANGRWDLNPLYADSDEVATQLLKRAAEQVGEPIRLFVRIPCRLLLRHQALRQDAGHSA</sequence>
<evidence type="ECO:0000259" key="2">
    <source>
        <dbReference type="Pfam" id="PF18014"/>
    </source>
</evidence>
<organism evidence="3 4">
    <name type="scientific">Batillaria attramentaria</name>
    <dbReference type="NCBI Taxonomy" id="370345"/>
    <lineage>
        <taxon>Eukaryota</taxon>
        <taxon>Metazoa</taxon>
        <taxon>Spiralia</taxon>
        <taxon>Lophotrochozoa</taxon>
        <taxon>Mollusca</taxon>
        <taxon>Gastropoda</taxon>
        <taxon>Caenogastropoda</taxon>
        <taxon>Sorbeoconcha</taxon>
        <taxon>Cerithioidea</taxon>
        <taxon>Batillariidae</taxon>
        <taxon>Batillaria</taxon>
    </lineage>
</organism>
<dbReference type="InterPro" id="IPR041496">
    <property type="entry name" value="YitH/HolE_GNAT"/>
</dbReference>
<protein>
    <recommendedName>
        <fullName evidence="2">YitH/HolE acetyltransferase (GNAT) domain-containing protein</fullName>
    </recommendedName>
</protein>